<dbReference type="STRING" id="1797716.A3D07_00750"/>
<organism evidence="1 2">
    <name type="scientific">Candidatus Curtissbacteria bacterium RIFCSPHIGHO2_02_FULL_42_15</name>
    <dbReference type="NCBI Taxonomy" id="1797716"/>
    <lineage>
        <taxon>Bacteria</taxon>
        <taxon>Candidatus Curtissiibacteriota</taxon>
    </lineage>
</organism>
<protein>
    <submittedName>
        <fullName evidence="1">Uncharacterized protein</fullName>
    </submittedName>
</protein>
<accession>A0A1F5GEV1</accession>
<evidence type="ECO:0000313" key="2">
    <source>
        <dbReference type="Proteomes" id="UP000177124"/>
    </source>
</evidence>
<reference evidence="1 2" key="1">
    <citation type="journal article" date="2016" name="Nat. Commun.">
        <title>Thousands of microbial genomes shed light on interconnected biogeochemical processes in an aquifer system.</title>
        <authorList>
            <person name="Anantharaman K."/>
            <person name="Brown C.T."/>
            <person name="Hug L.A."/>
            <person name="Sharon I."/>
            <person name="Castelle C.J."/>
            <person name="Probst A.J."/>
            <person name="Thomas B.C."/>
            <person name="Singh A."/>
            <person name="Wilkins M.J."/>
            <person name="Karaoz U."/>
            <person name="Brodie E.L."/>
            <person name="Williams K.H."/>
            <person name="Hubbard S.S."/>
            <person name="Banfield J.F."/>
        </authorList>
    </citation>
    <scope>NUCLEOTIDE SEQUENCE [LARGE SCALE GENOMIC DNA]</scope>
</reference>
<proteinExistence type="predicted"/>
<comment type="caution">
    <text evidence="1">The sequence shown here is derived from an EMBL/GenBank/DDBJ whole genome shotgun (WGS) entry which is preliminary data.</text>
</comment>
<name>A0A1F5GEV1_9BACT</name>
<dbReference type="EMBL" id="MFBF01000046">
    <property type="protein sequence ID" value="OGD90366.1"/>
    <property type="molecule type" value="Genomic_DNA"/>
</dbReference>
<dbReference type="AlphaFoldDB" id="A0A1F5GEV1"/>
<sequence>MIAKITTGINSILAITIVKKRAHFLDLNKPMVEIIKLIPIIMKRNRINKSIIGDPTTPLIKAAFIMTSPGIANSTNKTRLTVLRLIDSIFFPIINPTTKHNTLKV</sequence>
<evidence type="ECO:0000313" key="1">
    <source>
        <dbReference type="EMBL" id="OGD90366.1"/>
    </source>
</evidence>
<dbReference type="Proteomes" id="UP000177124">
    <property type="component" value="Unassembled WGS sequence"/>
</dbReference>
<gene>
    <name evidence="1" type="ORF">A3D07_00750</name>
</gene>